<dbReference type="Proteomes" id="UP000552757">
    <property type="component" value="Unassembled WGS sequence"/>
</dbReference>
<evidence type="ECO:0000313" key="4">
    <source>
        <dbReference type="Proteomes" id="UP000552757"/>
    </source>
</evidence>
<comment type="caution">
    <text evidence="3">The sequence shown here is derived from an EMBL/GenBank/DDBJ whole genome shotgun (WGS) entry which is preliminary data.</text>
</comment>
<dbReference type="InterPro" id="IPR024983">
    <property type="entry name" value="CHAT_dom"/>
</dbReference>
<evidence type="ECO:0000256" key="1">
    <source>
        <dbReference type="SAM" id="SignalP"/>
    </source>
</evidence>
<evidence type="ECO:0000313" key="3">
    <source>
        <dbReference type="EMBL" id="MBB3980569.1"/>
    </source>
</evidence>
<reference evidence="3 4" key="1">
    <citation type="submission" date="2020-08" db="EMBL/GenBank/DDBJ databases">
        <title>Genomic Encyclopedia of Type Strains, Phase IV (KMG-IV): sequencing the most valuable type-strain genomes for metagenomic binning, comparative biology and taxonomic classification.</title>
        <authorList>
            <person name="Goeker M."/>
        </authorList>
    </citation>
    <scope>NUCLEOTIDE SEQUENCE [LARGE SCALE GENOMIC DNA]</scope>
    <source>
        <strain evidence="3 4">DSM 29348</strain>
    </source>
</reference>
<accession>A0A7W6GP23</accession>
<dbReference type="EMBL" id="JACIEB010000001">
    <property type="protein sequence ID" value="MBB3980569.1"/>
    <property type="molecule type" value="Genomic_DNA"/>
</dbReference>
<dbReference type="SUPFAM" id="SSF48452">
    <property type="entry name" value="TPR-like"/>
    <property type="match status" value="2"/>
</dbReference>
<organism evidence="3 4">
    <name type="scientific">Sphingobium fontiphilum</name>
    <dbReference type="NCBI Taxonomy" id="944425"/>
    <lineage>
        <taxon>Bacteria</taxon>
        <taxon>Pseudomonadati</taxon>
        <taxon>Pseudomonadota</taxon>
        <taxon>Alphaproteobacteria</taxon>
        <taxon>Sphingomonadales</taxon>
        <taxon>Sphingomonadaceae</taxon>
        <taxon>Sphingobium</taxon>
    </lineage>
</organism>
<dbReference type="AlphaFoldDB" id="A0A7W6GP23"/>
<name>A0A7W6GP23_9SPHN</name>
<keyword evidence="4" id="KW-1185">Reference proteome</keyword>
<feature type="chain" id="PRO_5031010220" evidence="1">
    <location>
        <begin position="20"/>
        <end position="925"/>
    </location>
</feature>
<evidence type="ECO:0000259" key="2">
    <source>
        <dbReference type="Pfam" id="PF12770"/>
    </source>
</evidence>
<dbReference type="PANTHER" id="PTHR10098">
    <property type="entry name" value="RAPSYN-RELATED"/>
    <property type="match status" value="1"/>
</dbReference>
<keyword evidence="1" id="KW-0732">Signal</keyword>
<gene>
    <name evidence="3" type="ORF">GGR44_000200</name>
</gene>
<feature type="domain" description="CHAT" evidence="2">
    <location>
        <begin position="620"/>
        <end position="925"/>
    </location>
</feature>
<dbReference type="PANTHER" id="PTHR10098:SF108">
    <property type="entry name" value="TETRATRICOPEPTIDE REPEAT PROTEIN 28"/>
    <property type="match status" value="1"/>
</dbReference>
<feature type="signal peptide" evidence="1">
    <location>
        <begin position="1"/>
        <end position="19"/>
    </location>
</feature>
<sequence length="925" mass="96790">MWAKALFLAAVFWPSALLAASPPDMGFVPDEALTYWTEQASGPVSAKSVEAMAQRAAALIALGRTTEARAEMDRATRLAGRLGTSDRARVCATVQLANARLAGTGRDYQAMLDAAQSARTCALEAFPAAAPERALAEAEVASALASLGRNDEALRLSLSAWEAVRATPESPNSPKLAIAAIRAATLSNARQSSDAEGVIRQAIAIAAALPAGHRDRVQMANRLGYELVLQGRMSEALPYLRRAVDEGRLSRAVPPGDLANYVGVLGLTLLNMDRPEEAAGLLQYSLDLFRKGGIGDGQASIMVSAGTAADRSGDVPRAIALREEALRLMAASGKANPLTVALARFKLAQSYAHAGRLAEAETNEAQAVDAIAPLRPDGHYQRTNSTVALGWIKALRGDATAGNAIAKPALRRLIDENRKVEVARNKVVGVLDNIEAFSQALDTAVRAGDRAFAFELMQILVESDASRAAAAASSRQQAGGTALGDLLRERQEAAAAAQEADMALVKALSASAPDVDARRNAAGAAAVRLEELGAALSNRFPGYNALLRPLPVTIENVQPRLRPHEALILSAATEEGLFTLAVTGKGMAIGKSPARRSAVRQWVARIRSGVGPFHGAFDTEAARALHDAIFTPEIAALVAGANTLVVSTDDILSAIPFSLLATGMGADGKTPHWLIEDKAIWVAPSLSALGQRDAKSHARTSFVGIGAPDEAARLAAPGAPSGTEDAPAMAPLLGARNELNQMAAILGQRSSLLLTGADATEARLRATPLANLRALAFATHGLVAGEYDQVGEPALLLAPAAAGGTPDPANDGKLTASEAALLHIDADWVILSACDTAAGDRPNAAGYAGLARAFLFAGARRVMASHWPVRDDASARLTVETVRGAERGLEPAMAMRRAMLKLMRDRRLPEAGHPSTWAPFMLVGR</sequence>
<protein>
    <submittedName>
        <fullName evidence="3">CHAT domain-containing protein</fullName>
    </submittedName>
</protein>
<dbReference type="Pfam" id="PF12770">
    <property type="entry name" value="CHAT"/>
    <property type="match status" value="1"/>
</dbReference>
<dbReference type="InterPro" id="IPR011990">
    <property type="entry name" value="TPR-like_helical_dom_sf"/>
</dbReference>
<dbReference type="Gene3D" id="1.25.40.10">
    <property type="entry name" value="Tetratricopeptide repeat domain"/>
    <property type="match status" value="2"/>
</dbReference>
<proteinExistence type="predicted"/>